<evidence type="ECO:0000313" key="1">
    <source>
        <dbReference type="EMBL" id="KPV52937.1"/>
    </source>
</evidence>
<proteinExistence type="predicted"/>
<sequence length="75" mass="8155">MPAQRPTKRSNRRVIASKIMIVVFALAAIIGGSEALNHRSESLVQFTTYALVELPDTSALARQPAVVVPQVQPSR</sequence>
<organism evidence="1 2">
    <name type="scientific">Kouleothrix aurantiaca</name>
    <dbReference type="NCBI Taxonomy" id="186479"/>
    <lineage>
        <taxon>Bacteria</taxon>
        <taxon>Bacillati</taxon>
        <taxon>Chloroflexota</taxon>
        <taxon>Chloroflexia</taxon>
        <taxon>Chloroflexales</taxon>
        <taxon>Roseiflexineae</taxon>
        <taxon>Roseiflexaceae</taxon>
        <taxon>Kouleothrix</taxon>
    </lineage>
</organism>
<keyword evidence="2" id="KW-1185">Reference proteome</keyword>
<dbReference type="EMBL" id="LJCR01000387">
    <property type="protein sequence ID" value="KPV52937.1"/>
    <property type="molecule type" value="Genomic_DNA"/>
</dbReference>
<accession>A0A0P9DB19</accession>
<dbReference type="Proteomes" id="UP000050509">
    <property type="component" value="Unassembled WGS sequence"/>
</dbReference>
<comment type="caution">
    <text evidence="1">The sequence shown here is derived from an EMBL/GenBank/DDBJ whole genome shotgun (WGS) entry which is preliminary data.</text>
</comment>
<dbReference type="AlphaFoldDB" id="A0A0P9DB19"/>
<evidence type="ECO:0000313" key="2">
    <source>
        <dbReference type="Proteomes" id="UP000050509"/>
    </source>
</evidence>
<reference evidence="1 2" key="1">
    <citation type="submission" date="2015-09" db="EMBL/GenBank/DDBJ databases">
        <title>Draft genome sequence of Kouleothrix aurantiaca JCM 19913.</title>
        <authorList>
            <person name="Hemp J."/>
        </authorList>
    </citation>
    <scope>NUCLEOTIDE SEQUENCE [LARGE SCALE GENOMIC DNA]</scope>
    <source>
        <strain evidence="1 2">COM-B</strain>
    </source>
</reference>
<gene>
    <name evidence="1" type="ORF">SE17_12525</name>
</gene>
<protein>
    <submittedName>
        <fullName evidence="1">Uncharacterized protein</fullName>
    </submittedName>
</protein>
<name>A0A0P9DB19_9CHLR</name>